<sequence length="151" mass="16906">MDFQHPDDQIMSELIERQWTRHSIQSAIVNPAGKVICFGETTVSESHDPTAHAEINSIRKACTILEIAAFPKGYWLYSTFEPCPLCSSAAIWAGIDGIVYANNPDYRGNEPNWSFMSCKEVLAAGSSIHPVSLIQDFKIDDIKGYFIRHDV</sequence>
<dbReference type="RefSeq" id="WP_225585798.1">
    <property type="nucleotide sequence ID" value="NZ_JBHSHK010000022.1"/>
</dbReference>
<dbReference type="InterPro" id="IPR002125">
    <property type="entry name" value="CMP_dCMP_dom"/>
</dbReference>
<protein>
    <recommendedName>
        <fullName evidence="1">CMP/dCMP-type deaminase domain-containing protein</fullName>
    </recommendedName>
</protein>
<dbReference type="PANTHER" id="PTHR11079">
    <property type="entry name" value="CYTOSINE DEAMINASE FAMILY MEMBER"/>
    <property type="match status" value="1"/>
</dbReference>
<dbReference type="SUPFAM" id="SSF53927">
    <property type="entry name" value="Cytidine deaminase-like"/>
    <property type="match status" value="1"/>
</dbReference>
<name>A0A1L8TLZ1_9ENTE</name>
<dbReference type="PROSITE" id="PS51747">
    <property type="entry name" value="CYT_DCMP_DEAMINASES_2"/>
    <property type="match status" value="1"/>
</dbReference>
<dbReference type="PANTHER" id="PTHR11079:SF162">
    <property type="entry name" value="RIBOFLAVIN BIOSYNTHESIS PROTEIN PYRD, CHLOROPLASTIC"/>
    <property type="match status" value="1"/>
</dbReference>
<dbReference type="STRING" id="249189.RV04_GL002075"/>
<dbReference type="Proteomes" id="UP000182077">
    <property type="component" value="Unassembled WGS sequence"/>
</dbReference>
<evidence type="ECO:0000313" key="2">
    <source>
        <dbReference type="EMBL" id="OJG45359.1"/>
    </source>
</evidence>
<accession>A0A1L8TLZ1</accession>
<dbReference type="CDD" id="cd01285">
    <property type="entry name" value="nucleoside_deaminase"/>
    <property type="match status" value="1"/>
</dbReference>
<evidence type="ECO:0000259" key="1">
    <source>
        <dbReference type="PROSITE" id="PS51747"/>
    </source>
</evidence>
<dbReference type="GO" id="GO:0003824">
    <property type="term" value="F:catalytic activity"/>
    <property type="evidence" value="ECO:0007669"/>
    <property type="project" value="InterPro"/>
</dbReference>
<feature type="domain" description="CMP/dCMP-type deaminase" evidence="1">
    <location>
        <begin position="5"/>
        <end position="129"/>
    </location>
</feature>
<dbReference type="Pfam" id="PF00383">
    <property type="entry name" value="dCMP_cyt_deam_1"/>
    <property type="match status" value="1"/>
</dbReference>
<evidence type="ECO:0000313" key="3">
    <source>
        <dbReference type="Proteomes" id="UP000182077"/>
    </source>
</evidence>
<keyword evidence="3" id="KW-1185">Reference proteome</keyword>
<proteinExistence type="predicted"/>
<dbReference type="Gene3D" id="3.40.140.10">
    <property type="entry name" value="Cytidine Deaminase, domain 2"/>
    <property type="match status" value="1"/>
</dbReference>
<dbReference type="InterPro" id="IPR016193">
    <property type="entry name" value="Cytidine_deaminase-like"/>
</dbReference>
<comment type="caution">
    <text evidence="2">The sequence shown here is derived from an EMBL/GenBank/DDBJ whole genome shotgun (WGS) entry which is preliminary data.</text>
</comment>
<gene>
    <name evidence="2" type="ORF">RV04_GL002075</name>
</gene>
<dbReference type="EMBL" id="JXKQ01000006">
    <property type="protein sequence ID" value="OJG45359.1"/>
    <property type="molecule type" value="Genomic_DNA"/>
</dbReference>
<dbReference type="AlphaFoldDB" id="A0A1L8TLZ1"/>
<organism evidence="2 3">
    <name type="scientific">Enterococcus hermanniensis</name>
    <dbReference type="NCBI Taxonomy" id="249189"/>
    <lineage>
        <taxon>Bacteria</taxon>
        <taxon>Bacillati</taxon>
        <taxon>Bacillota</taxon>
        <taxon>Bacilli</taxon>
        <taxon>Lactobacillales</taxon>
        <taxon>Enterococcaceae</taxon>
        <taxon>Enterococcus</taxon>
    </lineage>
</organism>
<reference evidence="2 3" key="1">
    <citation type="submission" date="2014-12" db="EMBL/GenBank/DDBJ databases">
        <title>Draft genome sequences of 29 type strains of Enterococci.</title>
        <authorList>
            <person name="Zhong Z."/>
            <person name="Sun Z."/>
            <person name="Liu W."/>
            <person name="Zhang W."/>
            <person name="Zhang H."/>
        </authorList>
    </citation>
    <scope>NUCLEOTIDE SEQUENCE [LARGE SCALE GENOMIC DNA]</scope>
    <source>
        <strain evidence="2 3">DSM 17122</strain>
    </source>
</reference>